<organism evidence="1 2">
    <name type="scientific">Glossina pallidipes</name>
    <name type="common">Tsetse fly</name>
    <dbReference type="NCBI Taxonomy" id="7398"/>
    <lineage>
        <taxon>Eukaryota</taxon>
        <taxon>Metazoa</taxon>
        <taxon>Ecdysozoa</taxon>
        <taxon>Arthropoda</taxon>
        <taxon>Hexapoda</taxon>
        <taxon>Insecta</taxon>
        <taxon>Pterygota</taxon>
        <taxon>Neoptera</taxon>
        <taxon>Endopterygota</taxon>
        <taxon>Diptera</taxon>
        <taxon>Brachycera</taxon>
        <taxon>Muscomorpha</taxon>
        <taxon>Hippoboscoidea</taxon>
        <taxon>Glossinidae</taxon>
        <taxon>Glossina</taxon>
    </lineage>
</organism>
<dbReference type="EnsemblMetazoa" id="GPAI019862-RA">
    <property type="protein sequence ID" value="GPAI019862-PA"/>
    <property type="gene ID" value="GPAI019862"/>
</dbReference>
<reference evidence="2" key="1">
    <citation type="submission" date="2014-03" db="EMBL/GenBank/DDBJ databases">
        <authorList>
            <person name="Aksoy S."/>
            <person name="Warren W."/>
            <person name="Wilson R.K."/>
        </authorList>
    </citation>
    <scope>NUCLEOTIDE SEQUENCE [LARGE SCALE GENOMIC DNA]</scope>
    <source>
        <strain evidence="2">IAEA</strain>
    </source>
</reference>
<name>A0A1A9ZN60_GLOPL</name>
<evidence type="ECO:0000313" key="1">
    <source>
        <dbReference type="EnsemblMetazoa" id="GPAI019862-PA"/>
    </source>
</evidence>
<reference evidence="1" key="2">
    <citation type="submission" date="2020-05" db="UniProtKB">
        <authorList>
            <consortium name="EnsemblMetazoa"/>
        </authorList>
    </citation>
    <scope>IDENTIFICATION</scope>
    <source>
        <strain evidence="1">IAEA</strain>
    </source>
</reference>
<protein>
    <submittedName>
        <fullName evidence="1">Uncharacterized protein</fullName>
    </submittedName>
</protein>
<dbReference type="VEuPathDB" id="VectorBase:GPAI019862"/>
<accession>A0A1A9ZN60</accession>
<proteinExistence type="predicted"/>
<evidence type="ECO:0000313" key="2">
    <source>
        <dbReference type="Proteomes" id="UP000092445"/>
    </source>
</evidence>
<dbReference type="Proteomes" id="UP000092445">
    <property type="component" value="Unassembled WGS sequence"/>
</dbReference>
<sequence>MKRFTLLQIASERNDNNKCTTIISDEKSVEYTYTNLILLITSSASKTLFTSKGRKPNKSMNMTRDDFTSIRNRVILHSIYEHINPSRWWTWEPFFCEKQSRSQETVYFETKPNNFKKALDPNIVVILAELGNIPATNCHNYQPNL</sequence>
<dbReference type="AlphaFoldDB" id="A0A1A9ZN60"/>
<keyword evidence="2" id="KW-1185">Reference proteome</keyword>